<protein>
    <recommendedName>
        <fullName evidence="7">Enolase-phosphatase E1</fullName>
    </recommendedName>
</protein>
<reference evidence="5 6" key="1">
    <citation type="submission" date="2024-01" db="EMBL/GenBank/DDBJ databases">
        <title>The genome of the rayed Mediterranean limpet Patella caerulea (Linnaeus, 1758).</title>
        <authorList>
            <person name="Anh-Thu Weber A."/>
            <person name="Halstead-Nussloch G."/>
        </authorList>
    </citation>
    <scope>NUCLEOTIDE SEQUENCE [LARGE SCALE GENOMIC DNA]</scope>
    <source>
        <strain evidence="5">AATW-2023a</strain>
        <tissue evidence="5">Whole specimen</tissue>
    </source>
</reference>
<evidence type="ECO:0000256" key="4">
    <source>
        <dbReference type="SAM" id="MobiDB-lite"/>
    </source>
</evidence>
<dbReference type="InterPro" id="IPR023943">
    <property type="entry name" value="Enolase-ppase_E1"/>
</dbReference>
<feature type="region of interest" description="Disordered" evidence="4">
    <location>
        <begin position="263"/>
        <end position="311"/>
    </location>
</feature>
<organism evidence="5 6">
    <name type="scientific">Patella caerulea</name>
    <name type="common">Rayed Mediterranean limpet</name>
    <dbReference type="NCBI Taxonomy" id="87958"/>
    <lineage>
        <taxon>Eukaryota</taxon>
        <taxon>Metazoa</taxon>
        <taxon>Spiralia</taxon>
        <taxon>Lophotrochozoa</taxon>
        <taxon>Mollusca</taxon>
        <taxon>Gastropoda</taxon>
        <taxon>Patellogastropoda</taxon>
        <taxon>Patelloidea</taxon>
        <taxon>Patellidae</taxon>
        <taxon>Patella</taxon>
    </lineage>
</organism>
<gene>
    <name evidence="5" type="ORF">SNE40_010190</name>
</gene>
<evidence type="ECO:0000256" key="3">
    <source>
        <dbReference type="ARBA" id="ARBA00023167"/>
    </source>
</evidence>
<dbReference type="AlphaFoldDB" id="A0AAN8JSV3"/>
<dbReference type="Pfam" id="PF00702">
    <property type="entry name" value="Hydrolase"/>
    <property type="match status" value="1"/>
</dbReference>
<dbReference type="EMBL" id="JAZGQO010000007">
    <property type="protein sequence ID" value="KAK6182527.1"/>
    <property type="molecule type" value="Genomic_DNA"/>
</dbReference>
<dbReference type="NCBIfam" id="TIGR01691">
    <property type="entry name" value="enolase-ppase"/>
    <property type="match status" value="1"/>
</dbReference>
<feature type="compositionally biased region" description="Acidic residues" evidence="4">
    <location>
        <begin position="280"/>
        <end position="311"/>
    </location>
</feature>
<dbReference type="Gene3D" id="1.10.720.60">
    <property type="match status" value="1"/>
</dbReference>
<dbReference type="SFLD" id="SFLDS00003">
    <property type="entry name" value="Haloacid_Dehalogenase"/>
    <property type="match status" value="1"/>
</dbReference>
<dbReference type="SFLD" id="SFLDG01133">
    <property type="entry name" value="C1.5.4:_Enolase-phosphatase_Li"/>
    <property type="match status" value="1"/>
</dbReference>
<dbReference type="PANTHER" id="PTHR20371:SF1">
    <property type="entry name" value="ENOLASE-PHOSPHATASE E1"/>
    <property type="match status" value="1"/>
</dbReference>
<evidence type="ECO:0000256" key="1">
    <source>
        <dbReference type="ARBA" id="ARBA00022605"/>
    </source>
</evidence>
<dbReference type="InterPro" id="IPR006439">
    <property type="entry name" value="HAD-SF_hydro_IA"/>
</dbReference>
<evidence type="ECO:0008006" key="7">
    <source>
        <dbReference type="Google" id="ProtNLM"/>
    </source>
</evidence>
<dbReference type="GO" id="GO:0019509">
    <property type="term" value="P:L-methionine salvage from methylthioadenosine"/>
    <property type="evidence" value="ECO:0007669"/>
    <property type="project" value="InterPro"/>
</dbReference>
<evidence type="ECO:0000313" key="5">
    <source>
        <dbReference type="EMBL" id="KAK6182527.1"/>
    </source>
</evidence>
<name>A0AAN8JSV3_PATCE</name>
<dbReference type="GO" id="GO:0000287">
    <property type="term" value="F:magnesium ion binding"/>
    <property type="evidence" value="ECO:0007669"/>
    <property type="project" value="InterPro"/>
</dbReference>
<sequence>MAPQKRSAEEAESLISGVKALLVDIEGTTTPVSFVKDKLFPYITDNVEKYLTSHFDDAETQKDIAALRELAQKDKEASTEGVVEIPAADSSKDDVIKALVENIKWQMSQDRKSTELKQLQGHMLQEAYKSGGVKGELFEDVADVLRQLQEEGIQIYVYSSGSIESQKLLFANSNEGDMTDVFTGYYDTTTGSKTDSASYKKITGEIGVLADEILFLTDKPEEAAAAVGAGIRSTLVIRPGNDDLTDDHLQNFSCIENFSELFGDDDDEEDMKRLATGDNGEAELDDDDDDDDDVVDEDDDDGEDSEGAEGV</sequence>
<comment type="caution">
    <text evidence="5">The sequence shown here is derived from an EMBL/GenBank/DDBJ whole genome shotgun (WGS) entry which is preliminary data.</text>
</comment>
<dbReference type="CDD" id="cd01629">
    <property type="entry name" value="HAD_EP"/>
    <property type="match status" value="1"/>
</dbReference>
<dbReference type="Proteomes" id="UP001347796">
    <property type="component" value="Unassembled WGS sequence"/>
</dbReference>
<dbReference type="PANTHER" id="PTHR20371">
    <property type="entry name" value="ENOLASE-PHOSPHATASE E1"/>
    <property type="match status" value="1"/>
</dbReference>
<dbReference type="NCBIfam" id="TIGR01549">
    <property type="entry name" value="HAD-SF-IA-v1"/>
    <property type="match status" value="1"/>
</dbReference>
<keyword evidence="6" id="KW-1185">Reference proteome</keyword>
<keyword evidence="1" id="KW-0028">Amino-acid biosynthesis</keyword>
<dbReference type="Gene3D" id="3.40.50.1000">
    <property type="entry name" value="HAD superfamily/HAD-like"/>
    <property type="match status" value="1"/>
</dbReference>
<dbReference type="SFLD" id="SFLDG01129">
    <property type="entry name" value="C1.5:_HAD__Beta-PGM__Phosphata"/>
    <property type="match status" value="1"/>
</dbReference>
<dbReference type="InterPro" id="IPR023214">
    <property type="entry name" value="HAD_sf"/>
</dbReference>
<evidence type="ECO:0000256" key="2">
    <source>
        <dbReference type="ARBA" id="ARBA00022801"/>
    </source>
</evidence>
<keyword evidence="3" id="KW-0486">Methionine biosynthesis</keyword>
<evidence type="ECO:0000313" key="6">
    <source>
        <dbReference type="Proteomes" id="UP001347796"/>
    </source>
</evidence>
<proteinExistence type="predicted"/>
<keyword evidence="2" id="KW-0378">Hydrolase</keyword>
<dbReference type="GO" id="GO:0043874">
    <property type="term" value="F:acireductone synthase activity"/>
    <property type="evidence" value="ECO:0007669"/>
    <property type="project" value="InterPro"/>
</dbReference>
<dbReference type="InterPro" id="IPR036412">
    <property type="entry name" value="HAD-like_sf"/>
</dbReference>
<accession>A0AAN8JSV3</accession>
<dbReference type="SUPFAM" id="SSF56784">
    <property type="entry name" value="HAD-like"/>
    <property type="match status" value="1"/>
</dbReference>
<dbReference type="SFLD" id="SFLDF00044">
    <property type="entry name" value="enolase-phosphatase"/>
    <property type="match status" value="1"/>
</dbReference>